<sequence>MNSDPYLIAVGIIGQRELTDALLNDVMSMLPKIVPDIEAEVLVKIRKQLEATIGVSMVAGQGIVDQKQEPWLEDAKSSIQWTYWNAYTSELKSTGFSQKVVRVLDEDTDNILDACGNPNASSTWRMKGLVMGDVQSGKTASYCGLINKAADVGYKFIVLLTGMIEDLRSQSQERMDSGFVGRDSRKILSDDREKKAIGSGRFRTVFPNVLTSVDSDFLTANEKFMRGIPLENINAPVLLVMKKNKSPLENLIGFLDSQIKGRGPLNLPVLLVDDEADNASVNSKKDEDPTTINKLIREVLKRFTKSTYVAYTATPFANVFINPDGGDLFPSDFVYSLNTPSNYIGAGSIFSDEGNHQYQKQDILDADPAFPYAHKKEWQVPELPSSLEEALQTFLVSCAIRDLRGEPLRHRSMLINVTRFTDVQDRIAILVKDYIYVLTEEIKQYLAADAAWHKHARLKQLHDTWEAQYADCGYAWDEIRKSLYDSVASVKVLTVNQKSEAGDRLNFGAYKNAEKGRRVIAIGGLTLSRGLTLEGLCVSFFYRNSKAYDTLLQMGRWFGYRPGYDDLCRVWMDPDVQDWFGHVADVISELKLDIRRMHANRYKPIDFGMRVRSHPDSLIVTALNKMRNTKNVEVDLSYSTAGAETAFLPRDEQINRKNLEHAIEFVGGLGHAERIGTRCVWKKKTAGEVANFLNGLDISLMNMPFTSDITGRDRPIISFIRNNQIAKLEKWDICLSQGSGEEIPEFSVLDCDANRIVVRARKRQFEKVPAGSDYLKLNKQRVGDITDEMVDIAKSKIDAAKQEWAEEVERDSGKGKTVPGFVYRKYRERPLLTIHIIEPSDPEEPNGAANAAQVSGSDEAVDSGKPGDSKKNTAAKKDRIMKSNDIKPKLLVAVGLSFPKYEDRDGASRVPYRLNKIALRNMGLIDAEDGDDDGDD</sequence>
<dbReference type="STRING" id="1777141.AWB80_01677"/>
<evidence type="ECO:0000259" key="2">
    <source>
        <dbReference type="Pfam" id="PF10593"/>
    </source>
</evidence>
<dbReference type="OrthoDB" id="436461at2"/>
<evidence type="ECO:0000313" key="3">
    <source>
        <dbReference type="EMBL" id="SAK51648.1"/>
    </source>
</evidence>
<dbReference type="AlphaFoldDB" id="A0A158A1H1"/>
<gene>
    <name evidence="3" type="ORF">AWB80_01677</name>
</gene>
<accession>A0A158A1H1</accession>
<organism evidence="3 4">
    <name type="scientific">Caballeronia pedi</name>
    <dbReference type="NCBI Taxonomy" id="1777141"/>
    <lineage>
        <taxon>Bacteria</taxon>
        <taxon>Pseudomonadati</taxon>
        <taxon>Pseudomonadota</taxon>
        <taxon>Betaproteobacteria</taxon>
        <taxon>Burkholderiales</taxon>
        <taxon>Burkholderiaceae</taxon>
        <taxon>Caballeronia</taxon>
    </lineage>
</organism>
<dbReference type="RefSeq" id="WP_061174194.1">
    <property type="nucleotide sequence ID" value="NZ_FCOE02000004.1"/>
</dbReference>
<evidence type="ECO:0000256" key="1">
    <source>
        <dbReference type="SAM" id="MobiDB-lite"/>
    </source>
</evidence>
<feature type="region of interest" description="Disordered" evidence="1">
    <location>
        <begin position="837"/>
        <end position="881"/>
    </location>
</feature>
<dbReference type="Pfam" id="PF10593">
    <property type="entry name" value="Z1"/>
    <property type="match status" value="1"/>
</dbReference>
<dbReference type="EMBL" id="FCOE02000004">
    <property type="protein sequence ID" value="SAK51648.1"/>
    <property type="molecule type" value="Genomic_DNA"/>
</dbReference>
<keyword evidence="4" id="KW-1185">Reference proteome</keyword>
<reference evidence="3" key="1">
    <citation type="submission" date="2016-01" db="EMBL/GenBank/DDBJ databases">
        <authorList>
            <person name="Peeters C."/>
        </authorList>
    </citation>
    <scope>NUCLEOTIDE SEQUENCE [LARGE SCALE GENOMIC DNA]</scope>
    <source>
        <strain evidence="3">LMG 29323</strain>
    </source>
</reference>
<comment type="caution">
    <text evidence="3">The sequence shown here is derived from an EMBL/GenBank/DDBJ whole genome shotgun (WGS) entry which is preliminary data.</text>
</comment>
<name>A0A158A1H1_9BURK</name>
<proteinExistence type="predicted"/>
<protein>
    <submittedName>
        <fullName evidence="3">Z1 domain protein</fullName>
    </submittedName>
</protein>
<feature type="domain" description="Putative endonuclease Z1" evidence="2">
    <location>
        <begin position="386"/>
        <end position="618"/>
    </location>
</feature>
<evidence type="ECO:0000313" key="4">
    <source>
        <dbReference type="Proteomes" id="UP000054911"/>
    </source>
</evidence>
<dbReference type="Proteomes" id="UP000054911">
    <property type="component" value="Unassembled WGS sequence"/>
</dbReference>
<dbReference type="InterPro" id="IPR018310">
    <property type="entry name" value="Put_endonuclease_Z1-dom"/>
</dbReference>
<feature type="compositionally biased region" description="Basic and acidic residues" evidence="1">
    <location>
        <begin position="865"/>
        <end position="881"/>
    </location>
</feature>